<dbReference type="InterPro" id="IPR016162">
    <property type="entry name" value="Ald_DH_N"/>
</dbReference>
<keyword evidence="5" id="KW-1185">Reference proteome</keyword>
<dbReference type="Gene3D" id="3.40.605.10">
    <property type="entry name" value="Aldehyde Dehydrogenase, Chain A, domain 1"/>
    <property type="match status" value="1"/>
</dbReference>
<dbReference type="InterPro" id="IPR016163">
    <property type="entry name" value="Ald_DH_C"/>
</dbReference>
<dbReference type="InterPro" id="IPR015590">
    <property type="entry name" value="Aldehyde_DH_dom"/>
</dbReference>
<dbReference type="PANTHER" id="PTHR43353">
    <property type="entry name" value="SUCCINATE-SEMIALDEHYDE DEHYDROGENASE, MITOCHONDRIAL"/>
    <property type="match status" value="1"/>
</dbReference>
<dbReference type="SUPFAM" id="SSF53720">
    <property type="entry name" value="ALDH-like"/>
    <property type="match status" value="1"/>
</dbReference>
<dbReference type="Gene3D" id="3.40.309.10">
    <property type="entry name" value="Aldehyde Dehydrogenase, Chain A, domain 2"/>
    <property type="match status" value="1"/>
</dbReference>
<proteinExistence type="inferred from homology"/>
<name>A0A8J2U908_9GAMM</name>
<sequence length="490" mass="53137">MTTVSQDKPYQDSYQCYIHGQWVSAASGQTTPVENPANGAVFSQVPDCSTEQAQAALESSQSAFDGWQDLPAIERAKYLFAMIEKLKERREQFAQLLVLEQGKTLVEARFEVDDTINYLEYSAQAARRIQGDIFPADNVNEQLFIQKVPYGVTVGLCAFNYPLALIGRKVGPALVTGNTMVLKPHEATPVTAMEFAKIIDEIGLPPGVLNIISGSGAGIGAYLVESPITKLVTVTGSIRAGQAIYKSASENITALSLELGGKASFIVMDDADIDKAAEAAVISRYANCGQVCICNELVLVHKDVAAEFTQKVIEKTKQLTVGNPMGDVNMGPSVTAQGLARIEDIVRQTVNEGATIALGGKRPPGAEFKNGNWYEPTILTGVGADMTAAKEEIFGPVMPIVEIDSYEQALEITNRRNDGLSAYLFTNNYKTFMHAAKKMEVGTIFINRQIVGYIQGYHSGHKQSGVGGEDGIYGIEGYLQKRVLYLSYDD</sequence>
<comment type="similarity">
    <text evidence="1">Belongs to the aldehyde dehydrogenase family.</text>
</comment>
<keyword evidence="2" id="KW-0560">Oxidoreductase</keyword>
<feature type="domain" description="Aldehyde dehydrogenase" evidence="3">
    <location>
        <begin position="22"/>
        <end position="482"/>
    </location>
</feature>
<dbReference type="FunFam" id="3.40.309.10:FF:000009">
    <property type="entry name" value="Aldehyde dehydrogenase A"/>
    <property type="match status" value="1"/>
</dbReference>
<protein>
    <submittedName>
        <fullName evidence="4">Aldehyde dehydrogenase</fullName>
    </submittedName>
</protein>
<evidence type="ECO:0000259" key="3">
    <source>
        <dbReference type="Pfam" id="PF00171"/>
    </source>
</evidence>
<gene>
    <name evidence="4" type="ORF">GCM10011369_30890</name>
</gene>
<dbReference type="GO" id="GO:0009450">
    <property type="term" value="P:gamma-aminobutyric acid catabolic process"/>
    <property type="evidence" value="ECO:0007669"/>
    <property type="project" value="TreeGrafter"/>
</dbReference>
<comment type="caution">
    <text evidence="4">The sequence shown here is derived from an EMBL/GenBank/DDBJ whole genome shotgun (WGS) entry which is preliminary data.</text>
</comment>
<dbReference type="FunFam" id="3.40.605.10:FF:000007">
    <property type="entry name" value="NAD/NADP-dependent betaine aldehyde dehydrogenase"/>
    <property type="match status" value="1"/>
</dbReference>
<evidence type="ECO:0000313" key="4">
    <source>
        <dbReference type="EMBL" id="GGA86632.1"/>
    </source>
</evidence>
<evidence type="ECO:0000256" key="2">
    <source>
        <dbReference type="ARBA" id="ARBA00023002"/>
    </source>
</evidence>
<evidence type="ECO:0000313" key="5">
    <source>
        <dbReference type="Proteomes" id="UP000619743"/>
    </source>
</evidence>
<evidence type="ECO:0000256" key="1">
    <source>
        <dbReference type="ARBA" id="ARBA00009986"/>
    </source>
</evidence>
<dbReference type="GO" id="GO:0005829">
    <property type="term" value="C:cytosol"/>
    <property type="evidence" value="ECO:0007669"/>
    <property type="project" value="TreeGrafter"/>
</dbReference>
<dbReference type="RefSeq" id="WP_087507066.1">
    <property type="nucleotide sequence ID" value="NZ_BMDX01000020.1"/>
</dbReference>
<dbReference type="GO" id="GO:0004777">
    <property type="term" value="F:succinate-semialdehyde dehydrogenase (NAD+) activity"/>
    <property type="evidence" value="ECO:0007669"/>
    <property type="project" value="TreeGrafter"/>
</dbReference>
<dbReference type="InterPro" id="IPR016161">
    <property type="entry name" value="Ald_DH/histidinol_DH"/>
</dbReference>
<dbReference type="PROSITE" id="PS00070">
    <property type="entry name" value="ALDEHYDE_DEHYDR_CYS"/>
    <property type="match status" value="1"/>
</dbReference>
<dbReference type="PANTHER" id="PTHR43353:SF5">
    <property type="entry name" value="SUCCINATE-SEMIALDEHYDE DEHYDROGENASE, MITOCHONDRIAL"/>
    <property type="match status" value="1"/>
</dbReference>
<dbReference type="OrthoDB" id="5887723at2"/>
<dbReference type="Pfam" id="PF00171">
    <property type="entry name" value="Aldedh"/>
    <property type="match status" value="1"/>
</dbReference>
<dbReference type="EMBL" id="BMDX01000020">
    <property type="protein sequence ID" value="GGA86632.1"/>
    <property type="molecule type" value="Genomic_DNA"/>
</dbReference>
<dbReference type="InterPro" id="IPR016160">
    <property type="entry name" value="Ald_DH_CS_CYS"/>
</dbReference>
<reference evidence="5" key="1">
    <citation type="journal article" date="2019" name="Int. J. Syst. Evol. Microbiol.">
        <title>The Global Catalogue of Microorganisms (GCM) 10K type strain sequencing project: providing services to taxonomists for standard genome sequencing and annotation.</title>
        <authorList>
            <consortium name="The Broad Institute Genomics Platform"/>
            <consortium name="The Broad Institute Genome Sequencing Center for Infectious Disease"/>
            <person name="Wu L."/>
            <person name="Ma J."/>
        </authorList>
    </citation>
    <scope>NUCLEOTIDE SEQUENCE [LARGE SCALE GENOMIC DNA]</scope>
    <source>
        <strain evidence="5">CGMCC 1.10130</strain>
    </source>
</reference>
<accession>A0A8J2U908</accession>
<organism evidence="4 5">
    <name type="scientific">Neiella marina</name>
    <dbReference type="NCBI Taxonomy" id="508461"/>
    <lineage>
        <taxon>Bacteria</taxon>
        <taxon>Pseudomonadati</taxon>
        <taxon>Pseudomonadota</taxon>
        <taxon>Gammaproteobacteria</taxon>
        <taxon>Alteromonadales</taxon>
        <taxon>Echinimonadaceae</taxon>
        <taxon>Neiella</taxon>
    </lineage>
</organism>
<dbReference type="InterPro" id="IPR050740">
    <property type="entry name" value="Aldehyde_DH_Superfamily"/>
</dbReference>
<dbReference type="Proteomes" id="UP000619743">
    <property type="component" value="Unassembled WGS sequence"/>
</dbReference>
<dbReference type="AlphaFoldDB" id="A0A8J2U908"/>